<name>A0A699X9K3_TANCI</name>
<sequence length="43" mass="4971">DGGDEKFGEFKVRKPKVAKKPIRGKSMEDEEITSFRWACLVEK</sequence>
<gene>
    <name evidence="1" type="ORF">Tci_928356</name>
</gene>
<comment type="caution">
    <text evidence="1">The sequence shown here is derived from an EMBL/GenBank/DDBJ whole genome shotgun (WGS) entry which is preliminary data.</text>
</comment>
<dbReference type="EMBL" id="BKCJ011828887">
    <property type="protein sequence ID" value="GFD56387.1"/>
    <property type="molecule type" value="Genomic_DNA"/>
</dbReference>
<proteinExistence type="predicted"/>
<evidence type="ECO:0000313" key="1">
    <source>
        <dbReference type="EMBL" id="GFD56387.1"/>
    </source>
</evidence>
<reference evidence="1" key="1">
    <citation type="journal article" date="2019" name="Sci. Rep.">
        <title>Draft genome of Tanacetum cinerariifolium, the natural source of mosquito coil.</title>
        <authorList>
            <person name="Yamashiro T."/>
            <person name="Shiraishi A."/>
            <person name="Satake H."/>
            <person name="Nakayama K."/>
        </authorList>
    </citation>
    <scope>NUCLEOTIDE SEQUENCE</scope>
</reference>
<accession>A0A699X9K3</accession>
<protein>
    <submittedName>
        <fullName evidence="1">Protein BIG GRAIN 1-like A</fullName>
    </submittedName>
</protein>
<feature type="non-terminal residue" evidence="1">
    <location>
        <position position="1"/>
    </location>
</feature>
<organism evidence="1">
    <name type="scientific">Tanacetum cinerariifolium</name>
    <name type="common">Dalmatian daisy</name>
    <name type="synonym">Chrysanthemum cinerariifolium</name>
    <dbReference type="NCBI Taxonomy" id="118510"/>
    <lineage>
        <taxon>Eukaryota</taxon>
        <taxon>Viridiplantae</taxon>
        <taxon>Streptophyta</taxon>
        <taxon>Embryophyta</taxon>
        <taxon>Tracheophyta</taxon>
        <taxon>Spermatophyta</taxon>
        <taxon>Magnoliopsida</taxon>
        <taxon>eudicotyledons</taxon>
        <taxon>Gunneridae</taxon>
        <taxon>Pentapetalae</taxon>
        <taxon>asterids</taxon>
        <taxon>campanulids</taxon>
        <taxon>Asterales</taxon>
        <taxon>Asteraceae</taxon>
        <taxon>Asteroideae</taxon>
        <taxon>Anthemideae</taxon>
        <taxon>Anthemidinae</taxon>
        <taxon>Tanacetum</taxon>
    </lineage>
</organism>
<dbReference type="AlphaFoldDB" id="A0A699X9K3"/>